<comment type="caution">
    <text evidence="2">The sequence shown here is derived from an EMBL/GenBank/DDBJ whole genome shotgun (WGS) entry which is preliminary data.</text>
</comment>
<dbReference type="CDD" id="cd03801">
    <property type="entry name" value="GT4_PimA-like"/>
    <property type="match status" value="1"/>
</dbReference>
<evidence type="ECO:0000313" key="2">
    <source>
        <dbReference type="EMBL" id="NOT33772.1"/>
    </source>
</evidence>
<dbReference type="InterPro" id="IPR001296">
    <property type="entry name" value="Glyco_trans_1"/>
</dbReference>
<dbReference type="PANTHER" id="PTHR45947:SF14">
    <property type="entry name" value="SLL1723 PROTEIN"/>
    <property type="match status" value="1"/>
</dbReference>
<feature type="domain" description="Glycosyl transferase family 1" evidence="1">
    <location>
        <begin position="217"/>
        <end position="379"/>
    </location>
</feature>
<sequence>MNSVVYVTTAFPTQAFFLENEVHRLLARGVRVRVLRLRGPGQNVQPEHRVLEAVTTSVGSPFAPAGWLALLRWLIRKPHVLIPDALRMIWASRGSLYALAGHIGYLPAAARVASLVERERFDRIHGGWAHFPGSVAYLAARLTGRRFSLAAHAGSDLYRTQAFLAEKVRAADFVAACVRGNAEMLRTLAGPASHVEWIYHGVDLTRFDGSGRVRAATPQFLTVGRLHAGKGYDTAIRVLARLRERGFDARLELVGDGPERERLATLAAELGVTDAATFRGALPQRDILPLYRSAWLLLAPSRVLSNGRRDGIPNVIVEAMGMGLACAGTQAAGLEEAVTHGVTGTLTAPDDVEAMVAAIEPLLRDPAALDRLGEAARRRVHEGFDVESNFERTFQLLMSTGRAGASR</sequence>
<evidence type="ECO:0000313" key="3">
    <source>
        <dbReference type="Proteomes" id="UP000580839"/>
    </source>
</evidence>
<dbReference type="InterPro" id="IPR050194">
    <property type="entry name" value="Glycosyltransferase_grp1"/>
</dbReference>
<protein>
    <submittedName>
        <fullName evidence="2">Glycosyltransferase family 4 protein</fullName>
    </submittedName>
</protein>
<accession>A0A849SEG9</accession>
<evidence type="ECO:0000259" key="1">
    <source>
        <dbReference type="Pfam" id="PF00534"/>
    </source>
</evidence>
<dbReference type="EMBL" id="JABFRW010000072">
    <property type="protein sequence ID" value="NOT33772.1"/>
    <property type="molecule type" value="Genomic_DNA"/>
</dbReference>
<proteinExistence type="predicted"/>
<dbReference type="Pfam" id="PF00534">
    <property type="entry name" value="Glycos_transf_1"/>
    <property type="match status" value="1"/>
</dbReference>
<name>A0A849SEG9_UNCEI</name>
<keyword evidence="2" id="KW-0808">Transferase</keyword>
<dbReference type="AlphaFoldDB" id="A0A849SEG9"/>
<gene>
    <name evidence="2" type="ORF">HOP12_06325</name>
</gene>
<dbReference type="Proteomes" id="UP000580839">
    <property type="component" value="Unassembled WGS sequence"/>
</dbReference>
<dbReference type="Gene3D" id="3.40.50.2000">
    <property type="entry name" value="Glycogen Phosphorylase B"/>
    <property type="match status" value="2"/>
</dbReference>
<dbReference type="GO" id="GO:0016757">
    <property type="term" value="F:glycosyltransferase activity"/>
    <property type="evidence" value="ECO:0007669"/>
    <property type="project" value="InterPro"/>
</dbReference>
<dbReference type="PANTHER" id="PTHR45947">
    <property type="entry name" value="SULFOQUINOVOSYL TRANSFERASE SQD2"/>
    <property type="match status" value="1"/>
</dbReference>
<reference evidence="2 3" key="1">
    <citation type="submission" date="2020-04" db="EMBL/GenBank/DDBJ databases">
        <title>Metagenomic profiling of ammonia- and methane-oxidizing microorganisms in a Dutch drinking water treatment plant.</title>
        <authorList>
            <person name="Poghosyan L."/>
            <person name="Leucker S."/>
        </authorList>
    </citation>
    <scope>NUCLEOTIDE SEQUENCE [LARGE SCALE GENOMIC DNA]</scope>
    <source>
        <strain evidence="2">S-RSF-IL-03</strain>
    </source>
</reference>
<dbReference type="SUPFAM" id="SSF53756">
    <property type="entry name" value="UDP-Glycosyltransferase/glycogen phosphorylase"/>
    <property type="match status" value="1"/>
</dbReference>
<organism evidence="2 3">
    <name type="scientific">Eiseniibacteriota bacterium</name>
    <dbReference type="NCBI Taxonomy" id="2212470"/>
    <lineage>
        <taxon>Bacteria</taxon>
        <taxon>Candidatus Eiseniibacteriota</taxon>
    </lineage>
</organism>